<proteinExistence type="predicted"/>
<dbReference type="EMBL" id="JAIWYP010000011">
    <property type="protein sequence ID" value="KAH3734223.1"/>
    <property type="molecule type" value="Genomic_DNA"/>
</dbReference>
<reference evidence="2" key="1">
    <citation type="journal article" date="2019" name="bioRxiv">
        <title>The Genome of the Zebra Mussel, Dreissena polymorpha: A Resource for Invasive Species Research.</title>
        <authorList>
            <person name="McCartney M.A."/>
            <person name="Auch B."/>
            <person name="Kono T."/>
            <person name="Mallez S."/>
            <person name="Zhang Y."/>
            <person name="Obille A."/>
            <person name="Becker A."/>
            <person name="Abrahante J.E."/>
            <person name="Garbe J."/>
            <person name="Badalamenti J.P."/>
            <person name="Herman A."/>
            <person name="Mangelson H."/>
            <person name="Liachko I."/>
            <person name="Sullivan S."/>
            <person name="Sone E.D."/>
            <person name="Koren S."/>
            <person name="Silverstein K.A.T."/>
            <person name="Beckman K.B."/>
            <person name="Gohl D.M."/>
        </authorList>
    </citation>
    <scope>NUCLEOTIDE SEQUENCE</scope>
    <source>
        <strain evidence="2">Duluth1</strain>
        <tissue evidence="2">Whole animal</tissue>
    </source>
</reference>
<gene>
    <name evidence="2" type="ORF">DPMN_040662</name>
</gene>
<reference evidence="2" key="2">
    <citation type="submission" date="2020-11" db="EMBL/GenBank/DDBJ databases">
        <authorList>
            <person name="McCartney M.A."/>
            <person name="Auch B."/>
            <person name="Kono T."/>
            <person name="Mallez S."/>
            <person name="Becker A."/>
            <person name="Gohl D.M."/>
            <person name="Silverstein K.A.T."/>
            <person name="Koren S."/>
            <person name="Bechman K.B."/>
            <person name="Herman A."/>
            <person name="Abrahante J.E."/>
            <person name="Garbe J."/>
        </authorList>
    </citation>
    <scope>NUCLEOTIDE SEQUENCE</scope>
    <source>
        <strain evidence="2">Duluth1</strain>
        <tissue evidence="2">Whole animal</tissue>
    </source>
</reference>
<organism evidence="2 3">
    <name type="scientific">Dreissena polymorpha</name>
    <name type="common">Zebra mussel</name>
    <name type="synonym">Mytilus polymorpha</name>
    <dbReference type="NCBI Taxonomy" id="45954"/>
    <lineage>
        <taxon>Eukaryota</taxon>
        <taxon>Metazoa</taxon>
        <taxon>Spiralia</taxon>
        <taxon>Lophotrochozoa</taxon>
        <taxon>Mollusca</taxon>
        <taxon>Bivalvia</taxon>
        <taxon>Autobranchia</taxon>
        <taxon>Heteroconchia</taxon>
        <taxon>Euheterodonta</taxon>
        <taxon>Imparidentia</taxon>
        <taxon>Neoheterodontei</taxon>
        <taxon>Myida</taxon>
        <taxon>Dreissenoidea</taxon>
        <taxon>Dreissenidae</taxon>
        <taxon>Dreissena</taxon>
    </lineage>
</organism>
<protein>
    <submittedName>
        <fullName evidence="2">Uncharacterized protein</fullName>
    </submittedName>
</protein>
<evidence type="ECO:0000256" key="1">
    <source>
        <dbReference type="SAM" id="MobiDB-lite"/>
    </source>
</evidence>
<evidence type="ECO:0000313" key="3">
    <source>
        <dbReference type="Proteomes" id="UP000828390"/>
    </source>
</evidence>
<name>A0A9D4CYQ9_DREPO</name>
<evidence type="ECO:0000313" key="2">
    <source>
        <dbReference type="EMBL" id="KAH3734223.1"/>
    </source>
</evidence>
<dbReference type="AlphaFoldDB" id="A0A9D4CYQ9"/>
<dbReference type="Proteomes" id="UP000828390">
    <property type="component" value="Unassembled WGS sequence"/>
</dbReference>
<feature type="region of interest" description="Disordered" evidence="1">
    <location>
        <begin position="80"/>
        <end position="99"/>
    </location>
</feature>
<keyword evidence="3" id="KW-1185">Reference proteome</keyword>
<comment type="caution">
    <text evidence="2">The sequence shown here is derived from an EMBL/GenBank/DDBJ whole genome shotgun (WGS) entry which is preliminary data.</text>
</comment>
<accession>A0A9D4CYQ9</accession>
<sequence>MSSLAFAERHTSSLVQPHFRNVVRLCQNPYAVTVNVPLPLHDLLTKLAVDKEVAERLRKCIENGERVYRVYRQERIVEKAKKKSVPPFQRESFPSSLTI</sequence>